<reference evidence="10" key="1">
    <citation type="submission" date="2015-06" db="EMBL/GenBank/DDBJ databases">
        <authorList>
            <person name="Parisi A."/>
            <person name="Chiara M."/>
            <person name="Florio D."/>
            <person name="Miccolupo A."/>
            <person name="Manzari C."/>
            <person name="Mion D."/>
            <person name="Caruso M."/>
            <person name="D'erchia A.M."/>
            <person name="Zanoni R."/>
        </authorList>
    </citation>
    <scope>NUCLEOTIDE SEQUENCE [LARGE SCALE GENOMIC DNA]</scope>
    <source>
        <strain evidence="10">73/13</strain>
    </source>
</reference>
<evidence type="ECO:0000256" key="4">
    <source>
        <dbReference type="ARBA" id="ARBA00023004"/>
    </source>
</evidence>
<dbReference type="RefSeq" id="WP_099462241.1">
    <property type="nucleotide sequence ID" value="NZ_LDWY01000082.1"/>
</dbReference>
<comment type="cofactor">
    <cofactor evidence="7">
        <name>Fe(2+)</name>
        <dbReference type="ChEBI" id="CHEBI:29033"/>
    </cofactor>
    <text evidence="7">Binds 1 Fe(2+) ion per subunit.</text>
</comment>
<keyword evidence="7" id="KW-0963">Cytoplasm</keyword>
<dbReference type="Gene3D" id="3.30.420.40">
    <property type="match status" value="2"/>
</dbReference>
<comment type="subcellular location">
    <subcellularLocation>
        <location evidence="7">Cytoplasm</location>
    </subcellularLocation>
</comment>
<comment type="catalytic activity">
    <reaction evidence="6 7">
        <text>L-threonylcarbamoyladenylate + adenosine(37) in tRNA = N(6)-L-threonylcarbamoyladenosine(37) in tRNA + AMP + H(+)</text>
        <dbReference type="Rhea" id="RHEA:37059"/>
        <dbReference type="Rhea" id="RHEA-COMP:10162"/>
        <dbReference type="Rhea" id="RHEA-COMP:10163"/>
        <dbReference type="ChEBI" id="CHEBI:15378"/>
        <dbReference type="ChEBI" id="CHEBI:73682"/>
        <dbReference type="ChEBI" id="CHEBI:74411"/>
        <dbReference type="ChEBI" id="CHEBI:74418"/>
        <dbReference type="ChEBI" id="CHEBI:456215"/>
        <dbReference type="EC" id="2.3.1.234"/>
    </reaction>
</comment>
<feature type="binding site" evidence="7">
    <location>
        <position position="182"/>
    </location>
    <ligand>
        <name>substrate</name>
    </ligand>
</feature>
<evidence type="ECO:0000256" key="1">
    <source>
        <dbReference type="ARBA" id="ARBA00022679"/>
    </source>
</evidence>
<dbReference type="OrthoDB" id="9806197at2"/>
<dbReference type="Proteomes" id="UP000237472">
    <property type="component" value="Unassembled WGS sequence"/>
</dbReference>
<keyword evidence="9" id="KW-0418">Kinase</keyword>
<evidence type="ECO:0000256" key="7">
    <source>
        <dbReference type="HAMAP-Rule" id="MF_01445"/>
    </source>
</evidence>
<feature type="binding site" evidence="7">
    <location>
        <position position="114"/>
    </location>
    <ligand>
        <name>Fe cation</name>
        <dbReference type="ChEBI" id="CHEBI:24875"/>
    </ligand>
</feature>
<dbReference type="InterPro" id="IPR000905">
    <property type="entry name" value="Gcp-like_dom"/>
</dbReference>
<evidence type="ECO:0000313" key="10">
    <source>
        <dbReference type="Proteomes" id="UP000237472"/>
    </source>
</evidence>
<dbReference type="GO" id="GO:0005737">
    <property type="term" value="C:cytoplasm"/>
    <property type="evidence" value="ECO:0007669"/>
    <property type="project" value="UniProtKB-SubCell"/>
</dbReference>
<dbReference type="InterPro" id="IPR022450">
    <property type="entry name" value="TsaD"/>
</dbReference>
<evidence type="ECO:0000259" key="8">
    <source>
        <dbReference type="Pfam" id="PF00814"/>
    </source>
</evidence>
<keyword evidence="2 7" id="KW-0819">tRNA processing</keyword>
<evidence type="ECO:0000256" key="3">
    <source>
        <dbReference type="ARBA" id="ARBA00022723"/>
    </source>
</evidence>
<accession>A0A2G4R016</accession>
<keyword evidence="3 7" id="KW-0479">Metal-binding</keyword>
<keyword evidence="5 7" id="KW-0012">Acyltransferase</keyword>
<dbReference type="GO" id="GO:0005506">
    <property type="term" value="F:iron ion binding"/>
    <property type="evidence" value="ECO:0007669"/>
    <property type="project" value="UniProtKB-UniRule"/>
</dbReference>
<dbReference type="SUPFAM" id="SSF53067">
    <property type="entry name" value="Actin-like ATPase domain"/>
    <property type="match status" value="1"/>
</dbReference>
<dbReference type="PROSITE" id="PS01016">
    <property type="entry name" value="GLYCOPROTEASE"/>
    <property type="match status" value="1"/>
</dbReference>
<dbReference type="InterPro" id="IPR017860">
    <property type="entry name" value="Peptidase_M22_CS"/>
</dbReference>
<dbReference type="InterPro" id="IPR043129">
    <property type="entry name" value="ATPase_NBD"/>
</dbReference>
<comment type="similarity">
    <text evidence="7">Belongs to the KAE1 / TsaD family.</text>
</comment>
<feature type="binding site" evidence="7">
    <location>
        <position position="271"/>
    </location>
    <ligand>
        <name>substrate</name>
    </ligand>
</feature>
<dbReference type="PANTHER" id="PTHR11735">
    <property type="entry name" value="TRNA N6-ADENOSINE THREONYLCARBAMOYLTRANSFERASE"/>
    <property type="match status" value="1"/>
</dbReference>
<dbReference type="PANTHER" id="PTHR11735:SF6">
    <property type="entry name" value="TRNA N6-ADENOSINE THREONYLCARBAMOYLTRANSFERASE, MITOCHONDRIAL"/>
    <property type="match status" value="1"/>
</dbReference>
<comment type="function">
    <text evidence="7">Required for the formation of a threonylcarbamoyl group on adenosine at position 37 (t(6)A37) in tRNAs that read codons beginning with adenine. Is involved in the transfer of the threonylcarbamoyl moiety of threonylcarbamoyl-AMP (TC-AMP) to the N6 group of A37, together with TsaE and TsaB. TsaD likely plays a direct catalytic role in this reaction.</text>
</comment>
<dbReference type="HAMAP" id="MF_01445">
    <property type="entry name" value="TsaD"/>
    <property type="match status" value="1"/>
</dbReference>
<dbReference type="EC" id="2.3.1.234" evidence="7"/>
<feature type="binding site" evidence="7">
    <location>
        <begin position="132"/>
        <end position="136"/>
    </location>
    <ligand>
        <name>substrate</name>
    </ligand>
</feature>
<dbReference type="AlphaFoldDB" id="A0A2G4R016"/>
<organism evidence="9 10">
    <name type="scientific">Campylobacter vulpis</name>
    <dbReference type="NCBI Taxonomy" id="1655500"/>
    <lineage>
        <taxon>Bacteria</taxon>
        <taxon>Pseudomonadati</taxon>
        <taxon>Campylobacterota</taxon>
        <taxon>Epsilonproteobacteria</taxon>
        <taxon>Campylobacterales</taxon>
        <taxon>Campylobacteraceae</taxon>
        <taxon>Campylobacter</taxon>
    </lineage>
</organism>
<dbReference type="NCBIfam" id="TIGR00329">
    <property type="entry name" value="gcp_kae1"/>
    <property type="match status" value="1"/>
</dbReference>
<keyword evidence="1 7" id="KW-0808">Transferase</keyword>
<dbReference type="PRINTS" id="PR00789">
    <property type="entry name" value="OSIALOPTASE"/>
</dbReference>
<dbReference type="GO" id="GO:0002949">
    <property type="term" value="P:tRNA threonylcarbamoyladenosine modification"/>
    <property type="evidence" value="ECO:0007669"/>
    <property type="project" value="UniProtKB-UniRule"/>
</dbReference>
<proteinExistence type="inferred from homology"/>
<keyword evidence="4 7" id="KW-0408">Iron</keyword>
<protein>
    <recommendedName>
        <fullName evidence="7">tRNA N6-adenosine threonylcarbamoyltransferase</fullName>
        <ecNumber evidence="7">2.3.1.234</ecNumber>
    </recommendedName>
    <alternativeName>
        <fullName evidence="7">N6-L-threonylcarbamoyladenine synthase</fullName>
        <shortName evidence="7">t(6)A synthase</shortName>
    </alternativeName>
    <alternativeName>
        <fullName evidence="7">t(6)A37 threonylcarbamoyladenosine biosynthesis protein TsaD</fullName>
    </alternativeName>
    <alternativeName>
        <fullName evidence="7">tRNA threonylcarbamoyladenosine biosynthesis protein TsaD</fullName>
    </alternativeName>
</protein>
<feature type="binding site" evidence="7">
    <location>
        <position position="165"/>
    </location>
    <ligand>
        <name>substrate</name>
    </ligand>
</feature>
<feature type="domain" description="Gcp-like" evidence="8">
    <location>
        <begin position="28"/>
        <end position="305"/>
    </location>
</feature>
<gene>
    <name evidence="7" type="primary">tsaD</name>
    <name evidence="9" type="ORF">AA994_06735</name>
</gene>
<evidence type="ECO:0000256" key="2">
    <source>
        <dbReference type="ARBA" id="ARBA00022694"/>
    </source>
</evidence>
<feature type="binding site" evidence="7">
    <location>
        <position position="299"/>
    </location>
    <ligand>
        <name>Fe cation</name>
        <dbReference type="ChEBI" id="CHEBI:24875"/>
    </ligand>
</feature>
<evidence type="ECO:0000256" key="5">
    <source>
        <dbReference type="ARBA" id="ARBA00023315"/>
    </source>
</evidence>
<name>A0A2G4R016_9BACT</name>
<dbReference type="EMBL" id="LDWY01000082">
    <property type="protein sequence ID" value="PHY89880.1"/>
    <property type="molecule type" value="Genomic_DNA"/>
</dbReference>
<comment type="caution">
    <text evidence="9">The sequence shown here is derived from an EMBL/GenBank/DDBJ whole genome shotgun (WGS) entry which is preliminary data.</text>
</comment>
<dbReference type="InterPro" id="IPR017861">
    <property type="entry name" value="KAE1/TsaD"/>
</dbReference>
<dbReference type="GO" id="GO:0061711">
    <property type="term" value="F:tRNA N(6)-L-threonylcarbamoyladenine synthase activity"/>
    <property type="evidence" value="ECO:0007669"/>
    <property type="project" value="UniProtKB-EC"/>
</dbReference>
<feature type="binding site" evidence="7">
    <location>
        <position position="110"/>
    </location>
    <ligand>
        <name>Fe cation</name>
        <dbReference type="ChEBI" id="CHEBI:24875"/>
    </ligand>
</feature>
<evidence type="ECO:0000313" key="9">
    <source>
        <dbReference type="EMBL" id="PHY89880.1"/>
    </source>
</evidence>
<evidence type="ECO:0000256" key="6">
    <source>
        <dbReference type="ARBA" id="ARBA00048117"/>
    </source>
</evidence>
<sequence>MKNCILAIESSCDDSSIAILDKDNFNCLFHKKISQEKEHSHYGGVVPELAARLHSEALPKILQQCKSYFDKLCAIAVTNEPGLSVSLVGGIAMAKSLALALDVPLIAINHLKGHIYSLFLEQKEEYDMGILLVSGGHTMVLKVDEKGFLEILAKSNDDSFGESFDKVAKMMNLGYPGGVVIENLAKKARIKNFHFSVPMIHSKELNFSFSGLKNQTRLELTKHQHLDENTKSEIAYAFEEAACLHIIDKCRKIFTKHRFKKFGVVGGASANLNLRGRLQTLCEEFECELKLAPLEFCADNALMIARAAISAYERGEFVGVNEDILSPKNTNLAKL</sequence>
<dbReference type="GO" id="GO:0016301">
    <property type="term" value="F:kinase activity"/>
    <property type="evidence" value="ECO:0007669"/>
    <property type="project" value="UniProtKB-KW"/>
</dbReference>
<feature type="binding site" evidence="7">
    <location>
        <position position="178"/>
    </location>
    <ligand>
        <name>substrate</name>
    </ligand>
</feature>
<dbReference type="NCBIfam" id="TIGR03723">
    <property type="entry name" value="T6A_TsaD_YgjD"/>
    <property type="match status" value="1"/>
</dbReference>
<dbReference type="Pfam" id="PF00814">
    <property type="entry name" value="TsaD"/>
    <property type="match status" value="1"/>
</dbReference>